<organism evidence="2 3">
    <name type="scientific">Sorangium cellulosum</name>
    <name type="common">Polyangium cellulosum</name>
    <dbReference type="NCBI Taxonomy" id="56"/>
    <lineage>
        <taxon>Bacteria</taxon>
        <taxon>Pseudomonadati</taxon>
        <taxon>Myxococcota</taxon>
        <taxon>Polyangia</taxon>
        <taxon>Polyangiales</taxon>
        <taxon>Polyangiaceae</taxon>
        <taxon>Sorangium</taxon>
    </lineage>
</organism>
<dbReference type="AlphaFoldDB" id="A0A2L0EHH5"/>
<evidence type="ECO:0000256" key="1">
    <source>
        <dbReference type="SAM" id="MobiDB-lite"/>
    </source>
</evidence>
<name>A0A2L0EHH5_SORCE</name>
<feature type="region of interest" description="Disordered" evidence="1">
    <location>
        <begin position="53"/>
        <end position="109"/>
    </location>
</feature>
<proteinExistence type="predicted"/>
<protein>
    <recommendedName>
        <fullName evidence="4">Protein kinase domain-containing protein</fullName>
    </recommendedName>
</protein>
<evidence type="ECO:0000313" key="3">
    <source>
        <dbReference type="Proteomes" id="UP000238348"/>
    </source>
</evidence>
<accession>A0A2L0EHH5</accession>
<dbReference type="InterPro" id="IPR011009">
    <property type="entry name" value="Kinase-like_dom_sf"/>
</dbReference>
<dbReference type="Gene3D" id="3.30.200.20">
    <property type="entry name" value="Phosphorylase Kinase, domain 1"/>
    <property type="match status" value="1"/>
</dbReference>
<dbReference type="EMBL" id="CP012673">
    <property type="protein sequence ID" value="AUX38750.1"/>
    <property type="molecule type" value="Genomic_DNA"/>
</dbReference>
<gene>
    <name evidence="2" type="ORF">SOCE26_001280</name>
</gene>
<evidence type="ECO:0008006" key="4">
    <source>
        <dbReference type="Google" id="ProtNLM"/>
    </source>
</evidence>
<dbReference type="SUPFAM" id="SSF56112">
    <property type="entry name" value="Protein kinase-like (PK-like)"/>
    <property type="match status" value="1"/>
</dbReference>
<dbReference type="Proteomes" id="UP000238348">
    <property type="component" value="Chromosome"/>
</dbReference>
<evidence type="ECO:0000313" key="2">
    <source>
        <dbReference type="EMBL" id="AUX38750.1"/>
    </source>
</evidence>
<reference evidence="2 3" key="1">
    <citation type="submission" date="2015-09" db="EMBL/GenBank/DDBJ databases">
        <title>Sorangium comparison.</title>
        <authorList>
            <person name="Zaburannyi N."/>
            <person name="Bunk B."/>
            <person name="Overmann J."/>
            <person name="Mueller R."/>
        </authorList>
    </citation>
    <scope>NUCLEOTIDE SEQUENCE [LARGE SCALE GENOMIC DNA]</scope>
    <source>
        <strain evidence="2 3">So ce26</strain>
    </source>
</reference>
<sequence>MLLNFHEGTLFAGRYRVVRSLATGAMGAVYEVIHVETERRRALKVMHPHLAATLRSLTRRRPRARSSRRCRRQARSVSPRRPRSGRRQQHPRPGSRSTRLTERKGGGGALISCLGRTRRISSRRCASIRLGTS</sequence>
<feature type="compositionally biased region" description="Basic residues" evidence="1">
    <location>
        <begin position="57"/>
        <end position="90"/>
    </location>
</feature>